<dbReference type="EMBL" id="CAEZXS010000095">
    <property type="protein sequence ID" value="CAB4699952.1"/>
    <property type="molecule type" value="Genomic_DNA"/>
</dbReference>
<protein>
    <submittedName>
        <fullName evidence="6">Unannotated protein</fullName>
    </submittedName>
</protein>
<feature type="transmembrane region" description="Helical" evidence="1">
    <location>
        <begin position="71"/>
        <end position="101"/>
    </location>
</feature>
<dbReference type="PROSITE" id="PS51257">
    <property type="entry name" value="PROKAR_LIPOPROTEIN"/>
    <property type="match status" value="1"/>
</dbReference>
<name>A0A6J7SH94_9ZZZZ</name>
<evidence type="ECO:0000256" key="1">
    <source>
        <dbReference type="SAM" id="Phobius"/>
    </source>
</evidence>
<dbReference type="PIRSF" id="PIRSF028777">
    <property type="entry name" value="UCP028777"/>
    <property type="match status" value="1"/>
</dbReference>
<reference evidence="6" key="1">
    <citation type="submission" date="2020-05" db="EMBL/GenBank/DDBJ databases">
        <authorList>
            <person name="Chiriac C."/>
            <person name="Salcher M."/>
            <person name="Ghai R."/>
            <person name="Kavagutti S V."/>
        </authorList>
    </citation>
    <scope>NUCLEOTIDE SEQUENCE</scope>
</reference>
<evidence type="ECO:0000313" key="4">
    <source>
        <dbReference type="EMBL" id="CAB4811493.1"/>
    </source>
</evidence>
<keyword evidence="1" id="KW-1133">Transmembrane helix</keyword>
<dbReference type="AlphaFoldDB" id="A0A6J7SH94"/>
<dbReference type="InterPro" id="IPR052937">
    <property type="entry name" value="Inner_membrane_protein"/>
</dbReference>
<evidence type="ECO:0000313" key="3">
    <source>
        <dbReference type="EMBL" id="CAB4699952.1"/>
    </source>
</evidence>
<evidence type="ECO:0000259" key="2">
    <source>
        <dbReference type="Pfam" id="PF03733"/>
    </source>
</evidence>
<dbReference type="NCBIfam" id="NF008740">
    <property type="entry name" value="PRK11770.1-2"/>
    <property type="match status" value="1"/>
</dbReference>
<proteinExistence type="predicted"/>
<dbReference type="EMBL" id="CAFBPW010000294">
    <property type="protein sequence ID" value="CAB5040659.1"/>
    <property type="molecule type" value="Genomic_DNA"/>
</dbReference>
<feature type="transmembrane region" description="Helical" evidence="1">
    <location>
        <begin position="7"/>
        <end position="39"/>
    </location>
</feature>
<dbReference type="EMBL" id="CAFBOG010000045">
    <property type="protein sequence ID" value="CAB4974781.1"/>
    <property type="molecule type" value="Genomic_DNA"/>
</dbReference>
<keyword evidence="1" id="KW-0472">Membrane</keyword>
<dbReference type="EMBL" id="CAFAAQ010000107">
    <property type="protein sequence ID" value="CAB4811493.1"/>
    <property type="molecule type" value="Genomic_DNA"/>
</dbReference>
<keyword evidence="1" id="KW-0812">Transmembrane</keyword>
<dbReference type="InterPro" id="IPR005185">
    <property type="entry name" value="YccF"/>
</dbReference>
<accession>A0A6J7SH94</accession>
<evidence type="ECO:0000313" key="5">
    <source>
        <dbReference type="EMBL" id="CAB4974781.1"/>
    </source>
</evidence>
<organism evidence="6">
    <name type="scientific">freshwater metagenome</name>
    <dbReference type="NCBI Taxonomy" id="449393"/>
    <lineage>
        <taxon>unclassified sequences</taxon>
        <taxon>metagenomes</taxon>
        <taxon>ecological metagenomes</taxon>
    </lineage>
</organism>
<dbReference type="InterPro" id="IPR031308">
    <property type="entry name" value="UCP028777"/>
</dbReference>
<dbReference type="EMBL" id="CAFBQW010000366">
    <property type="protein sequence ID" value="CAB5069459.1"/>
    <property type="molecule type" value="Genomic_DNA"/>
</dbReference>
<gene>
    <name evidence="3" type="ORF">UFOPK2582_00896</name>
    <name evidence="4" type="ORF">UFOPK3046_01183</name>
    <name evidence="5" type="ORF">UFOPK3914_00672</name>
    <name evidence="6" type="ORF">UFOPK4173_01855</name>
    <name evidence="7" type="ORF">UFOPK4354_02120</name>
</gene>
<dbReference type="PANTHER" id="PTHR42903:SF1">
    <property type="entry name" value="INNER MEMBRANE PROTEIN YCCF"/>
    <property type="match status" value="1"/>
</dbReference>
<evidence type="ECO:0000313" key="6">
    <source>
        <dbReference type="EMBL" id="CAB5040659.1"/>
    </source>
</evidence>
<feature type="domain" description="Inner membrane component" evidence="2">
    <location>
        <begin position="68"/>
        <end position="116"/>
    </location>
</feature>
<dbReference type="Pfam" id="PF03733">
    <property type="entry name" value="YccF"/>
    <property type="match status" value="2"/>
</dbReference>
<dbReference type="GO" id="GO:0005886">
    <property type="term" value="C:plasma membrane"/>
    <property type="evidence" value="ECO:0007669"/>
    <property type="project" value="TreeGrafter"/>
</dbReference>
<feature type="domain" description="Inner membrane component" evidence="2">
    <location>
        <begin position="4"/>
        <end position="54"/>
    </location>
</feature>
<dbReference type="PANTHER" id="PTHR42903">
    <property type="entry name" value="INNER MEMBRANE PROTEIN YCCF"/>
    <property type="match status" value="1"/>
</dbReference>
<sequence length="137" mass="15081">MRTIGNVIWFILCGVWLGIAYILAGLVSCITIIGIPFGIQSFKLAGYVMWPFGRQLVESPGNRFSKGVFNIIWIIFGGIWLAITHVIFGILLCITILGIPFGIKNFSMAKLALFPFDFSVERKGDPGPNEAPLTSDN</sequence>
<evidence type="ECO:0000313" key="7">
    <source>
        <dbReference type="EMBL" id="CAB5069459.1"/>
    </source>
</evidence>